<gene>
    <name evidence="4" type="ORF">JEU11_01320</name>
</gene>
<accession>A0ABS0W8I7</accession>
<name>A0ABS0W8I7_9ALTE</name>
<dbReference type="InterPro" id="IPR011004">
    <property type="entry name" value="Trimer_LpxA-like_sf"/>
</dbReference>
<proteinExistence type="inferred from homology"/>
<dbReference type="CDD" id="cd03354">
    <property type="entry name" value="LbH_SAT"/>
    <property type="match status" value="1"/>
</dbReference>
<evidence type="ECO:0000256" key="3">
    <source>
        <dbReference type="ARBA" id="ARBA00023315"/>
    </source>
</evidence>
<evidence type="ECO:0000313" key="4">
    <source>
        <dbReference type="EMBL" id="MBJ2135084.1"/>
    </source>
</evidence>
<dbReference type="Gene3D" id="2.160.10.10">
    <property type="entry name" value="Hexapeptide repeat proteins"/>
    <property type="match status" value="1"/>
</dbReference>
<keyword evidence="2" id="KW-0808">Transferase</keyword>
<reference evidence="4 5" key="1">
    <citation type="submission" date="2020-12" db="EMBL/GenBank/DDBJ databases">
        <title>Draft genome sequences of nine environmental bacterial isolates colonizing plastic.</title>
        <authorList>
            <person name="Borre I."/>
            <person name="Sonnenschein E.C."/>
        </authorList>
    </citation>
    <scope>NUCLEOTIDE SEQUENCE [LARGE SCALE GENOMIC DNA]</scope>
    <source>
        <strain evidence="4 5">IB30</strain>
    </source>
</reference>
<dbReference type="SUPFAM" id="SSF51161">
    <property type="entry name" value="Trimeric LpxA-like enzymes"/>
    <property type="match status" value="1"/>
</dbReference>
<dbReference type="EMBL" id="JAEILT010000001">
    <property type="protein sequence ID" value="MBJ2135084.1"/>
    <property type="molecule type" value="Genomic_DNA"/>
</dbReference>
<dbReference type="InterPro" id="IPR045304">
    <property type="entry name" value="LbH_SAT"/>
</dbReference>
<dbReference type="Pfam" id="PF00132">
    <property type="entry name" value="Hexapep"/>
    <property type="match status" value="1"/>
</dbReference>
<comment type="similarity">
    <text evidence="1">Belongs to the transferase hexapeptide repeat family.</text>
</comment>
<comment type="caution">
    <text evidence="4">The sequence shown here is derived from an EMBL/GenBank/DDBJ whole genome shotgun (WGS) entry which is preliminary data.</text>
</comment>
<dbReference type="PANTHER" id="PTHR42811">
    <property type="entry name" value="SERINE ACETYLTRANSFERASE"/>
    <property type="match status" value="1"/>
</dbReference>
<protein>
    <submittedName>
        <fullName evidence="4">Serine acetyltransferase</fullName>
    </submittedName>
</protein>
<organism evidence="4 5">
    <name type="scientific">Paraglaciecola chathamensis</name>
    <dbReference type="NCBI Taxonomy" id="368405"/>
    <lineage>
        <taxon>Bacteria</taxon>
        <taxon>Pseudomonadati</taxon>
        <taxon>Pseudomonadota</taxon>
        <taxon>Gammaproteobacteria</taxon>
        <taxon>Alteromonadales</taxon>
        <taxon>Alteromonadaceae</taxon>
        <taxon>Paraglaciecola</taxon>
    </lineage>
</organism>
<dbReference type="InterPro" id="IPR001451">
    <property type="entry name" value="Hexapep"/>
</dbReference>
<evidence type="ECO:0000313" key="5">
    <source>
        <dbReference type="Proteomes" id="UP000649232"/>
    </source>
</evidence>
<evidence type="ECO:0000256" key="2">
    <source>
        <dbReference type="ARBA" id="ARBA00022679"/>
    </source>
</evidence>
<dbReference type="RefSeq" id="WP_198823379.1">
    <property type="nucleotide sequence ID" value="NZ_JAEILT010000001.1"/>
</dbReference>
<dbReference type="Proteomes" id="UP000649232">
    <property type="component" value="Unassembled WGS sequence"/>
</dbReference>
<keyword evidence="3" id="KW-0012">Acyltransferase</keyword>
<sequence length="196" mass="21131">MIKTKSDYLLYLEQDKKALNIKGGLKDRLTHDIWHFQKALRKLEYYKNTSSNIVSKIYALYLQFRVRKLGRNLGFSIPANVFGPGLSIAHAGTIVVNNNTRVGANCRVHVCVNIGASASDGSKAPIIGDNCYIAPGAKIYGDITLGNNVAIGANAVVNKSFASNVTLAGLPAKVIAEKGPLDFRHESTIGAETDAK</sequence>
<evidence type="ECO:0000256" key="1">
    <source>
        <dbReference type="ARBA" id="ARBA00007274"/>
    </source>
</evidence>